<reference evidence="1" key="1">
    <citation type="submission" date="2022-12" db="EMBL/GenBank/DDBJ databases">
        <title>New Phytohabitans aurantiacus sp. RD004123 nov., an actinomycete isolated from soil.</title>
        <authorList>
            <person name="Triningsih D.W."/>
            <person name="Harunari E."/>
            <person name="Igarashi Y."/>
        </authorList>
    </citation>
    <scope>NUCLEOTIDE SEQUENCE</scope>
    <source>
        <strain evidence="1">RD004123</strain>
    </source>
</reference>
<gene>
    <name evidence="1" type="ORF">Pa4123_77440</name>
</gene>
<dbReference type="EMBL" id="BSDI01000062">
    <property type="protein sequence ID" value="GLI02466.1"/>
    <property type="molecule type" value="Genomic_DNA"/>
</dbReference>
<evidence type="ECO:0000313" key="2">
    <source>
        <dbReference type="Proteomes" id="UP001144280"/>
    </source>
</evidence>
<dbReference type="Proteomes" id="UP001144280">
    <property type="component" value="Unassembled WGS sequence"/>
</dbReference>
<keyword evidence="2" id="KW-1185">Reference proteome</keyword>
<evidence type="ECO:0008006" key="3">
    <source>
        <dbReference type="Google" id="ProtNLM"/>
    </source>
</evidence>
<proteinExistence type="predicted"/>
<sequence>MNVADRITGRINHMLDWRFLTTEGDPAFDAAVAASNFDMYGPEALKARPLAGAAARP</sequence>
<comment type="caution">
    <text evidence="1">The sequence shown here is derived from an EMBL/GenBank/DDBJ whole genome shotgun (WGS) entry which is preliminary data.</text>
</comment>
<accession>A0ABQ5RA76</accession>
<organism evidence="1 2">
    <name type="scientific">Phytohabitans aurantiacus</name>
    <dbReference type="NCBI Taxonomy" id="3016789"/>
    <lineage>
        <taxon>Bacteria</taxon>
        <taxon>Bacillati</taxon>
        <taxon>Actinomycetota</taxon>
        <taxon>Actinomycetes</taxon>
        <taxon>Micromonosporales</taxon>
        <taxon>Micromonosporaceae</taxon>
    </lineage>
</organism>
<protein>
    <recommendedName>
        <fullName evidence="3">Tn3 transposase DDE domain-containing protein</fullName>
    </recommendedName>
</protein>
<name>A0ABQ5RA76_9ACTN</name>
<evidence type="ECO:0000313" key="1">
    <source>
        <dbReference type="EMBL" id="GLI02466.1"/>
    </source>
</evidence>